<evidence type="ECO:0000256" key="10">
    <source>
        <dbReference type="SAM" id="Phobius"/>
    </source>
</evidence>
<comment type="catalytic activity">
    <reaction evidence="8">
        <text>L-seryl-[protein] + ATP = O-phospho-L-seryl-[protein] + ADP + H(+)</text>
        <dbReference type="Rhea" id="RHEA:17989"/>
        <dbReference type="Rhea" id="RHEA-COMP:9863"/>
        <dbReference type="Rhea" id="RHEA-COMP:11604"/>
        <dbReference type="ChEBI" id="CHEBI:15378"/>
        <dbReference type="ChEBI" id="CHEBI:29999"/>
        <dbReference type="ChEBI" id="CHEBI:30616"/>
        <dbReference type="ChEBI" id="CHEBI:83421"/>
        <dbReference type="ChEBI" id="CHEBI:456216"/>
        <dbReference type="EC" id="2.7.11.1"/>
    </reaction>
</comment>
<name>A0A7G6E1N3_THEFR</name>
<keyword evidence="10" id="KW-0812">Transmembrane</keyword>
<dbReference type="SMART" id="SM00220">
    <property type="entry name" value="S_TKc"/>
    <property type="match status" value="1"/>
</dbReference>
<evidence type="ECO:0000259" key="11">
    <source>
        <dbReference type="PROSITE" id="PS50011"/>
    </source>
</evidence>
<dbReference type="GO" id="GO:0004674">
    <property type="term" value="F:protein serine/threonine kinase activity"/>
    <property type="evidence" value="ECO:0007669"/>
    <property type="project" value="UniProtKB-KW"/>
</dbReference>
<dbReference type="PANTHER" id="PTHR43289:SF34">
    <property type="entry name" value="SERINE_THREONINE-PROTEIN KINASE YBDM-RELATED"/>
    <property type="match status" value="1"/>
</dbReference>
<dbReference type="SMART" id="SM00740">
    <property type="entry name" value="PASTA"/>
    <property type="match status" value="3"/>
</dbReference>
<proteinExistence type="predicted"/>
<dbReference type="Pfam" id="PF03793">
    <property type="entry name" value="PASTA"/>
    <property type="match status" value="3"/>
</dbReference>
<protein>
    <recommendedName>
        <fullName evidence="1">non-specific serine/threonine protein kinase</fullName>
        <ecNumber evidence="1">2.7.11.1</ecNumber>
    </recommendedName>
</protein>
<evidence type="ECO:0000313" key="14">
    <source>
        <dbReference type="Proteomes" id="UP000515847"/>
    </source>
</evidence>
<dbReference type="PROSITE" id="PS00107">
    <property type="entry name" value="PROTEIN_KINASE_ATP"/>
    <property type="match status" value="1"/>
</dbReference>
<evidence type="ECO:0000259" key="12">
    <source>
        <dbReference type="PROSITE" id="PS51178"/>
    </source>
</evidence>
<feature type="domain" description="Protein kinase" evidence="11">
    <location>
        <begin position="20"/>
        <end position="277"/>
    </location>
</feature>
<dbReference type="KEGG" id="tfr:BR63_06455"/>
<keyword evidence="10" id="KW-1133">Transmembrane helix</keyword>
<dbReference type="GO" id="GO:0005524">
    <property type="term" value="F:ATP binding"/>
    <property type="evidence" value="ECO:0007669"/>
    <property type="project" value="UniProtKB-UniRule"/>
</dbReference>
<keyword evidence="10" id="KW-0472">Membrane</keyword>
<dbReference type="InterPro" id="IPR000719">
    <property type="entry name" value="Prot_kinase_dom"/>
</dbReference>
<evidence type="ECO:0000256" key="1">
    <source>
        <dbReference type="ARBA" id="ARBA00012513"/>
    </source>
</evidence>
<dbReference type="InterPro" id="IPR005543">
    <property type="entry name" value="PASTA_dom"/>
</dbReference>
<dbReference type="PROSITE" id="PS50011">
    <property type="entry name" value="PROTEIN_KINASE_DOM"/>
    <property type="match status" value="1"/>
</dbReference>
<dbReference type="FunFam" id="1.10.510.10:FF:000021">
    <property type="entry name" value="Serine/threonine protein kinase"/>
    <property type="match status" value="1"/>
</dbReference>
<dbReference type="Gene3D" id="3.30.200.20">
    <property type="entry name" value="Phosphorylase Kinase, domain 1"/>
    <property type="match status" value="1"/>
</dbReference>
<feature type="domain" description="PASTA" evidence="12">
    <location>
        <begin position="413"/>
        <end position="480"/>
    </location>
</feature>
<dbReference type="PROSITE" id="PS00108">
    <property type="entry name" value="PROTEIN_KINASE_ST"/>
    <property type="match status" value="1"/>
</dbReference>
<dbReference type="InterPro" id="IPR008271">
    <property type="entry name" value="Ser/Thr_kinase_AS"/>
</dbReference>
<keyword evidence="4 9" id="KW-0547">Nucleotide-binding</keyword>
<keyword evidence="3" id="KW-0808">Transferase</keyword>
<dbReference type="Gene3D" id="3.30.10.20">
    <property type="match status" value="3"/>
</dbReference>
<gene>
    <name evidence="13" type="primary">pknB</name>
    <name evidence="13" type="ORF">BR63_06455</name>
</gene>
<keyword evidence="6 9" id="KW-0067">ATP-binding</keyword>
<comment type="catalytic activity">
    <reaction evidence="7">
        <text>L-threonyl-[protein] + ATP = O-phospho-L-threonyl-[protein] + ADP + H(+)</text>
        <dbReference type="Rhea" id="RHEA:46608"/>
        <dbReference type="Rhea" id="RHEA-COMP:11060"/>
        <dbReference type="Rhea" id="RHEA-COMP:11605"/>
        <dbReference type="ChEBI" id="CHEBI:15378"/>
        <dbReference type="ChEBI" id="CHEBI:30013"/>
        <dbReference type="ChEBI" id="CHEBI:30616"/>
        <dbReference type="ChEBI" id="CHEBI:61977"/>
        <dbReference type="ChEBI" id="CHEBI:456216"/>
        <dbReference type="EC" id="2.7.11.1"/>
    </reaction>
</comment>
<dbReference type="CDD" id="cd14014">
    <property type="entry name" value="STKc_PknB_like"/>
    <property type="match status" value="1"/>
</dbReference>
<feature type="domain" description="PASTA" evidence="12">
    <location>
        <begin position="481"/>
        <end position="550"/>
    </location>
</feature>
<evidence type="ECO:0000256" key="7">
    <source>
        <dbReference type="ARBA" id="ARBA00047899"/>
    </source>
</evidence>
<keyword evidence="14" id="KW-1185">Reference proteome</keyword>
<dbReference type="InterPro" id="IPR017441">
    <property type="entry name" value="Protein_kinase_ATP_BS"/>
</dbReference>
<evidence type="ECO:0000256" key="8">
    <source>
        <dbReference type="ARBA" id="ARBA00048679"/>
    </source>
</evidence>
<dbReference type="CDD" id="cd06577">
    <property type="entry name" value="PASTA_pknB"/>
    <property type="match status" value="3"/>
</dbReference>
<dbReference type="Pfam" id="PF00069">
    <property type="entry name" value="Pkinase"/>
    <property type="match status" value="1"/>
</dbReference>
<dbReference type="AlphaFoldDB" id="A0A7G6E1N3"/>
<dbReference type="NCBIfam" id="NF033483">
    <property type="entry name" value="PknB_PASTA_kin"/>
    <property type="match status" value="1"/>
</dbReference>
<sequence length="624" mass="68823">MNCQTERGEMVIGRLLGNRYEILEQIGGGGMSLVYRARDIYLNRLVAVKVLREQFTSDEEFVARFRREAQAVASLSHANIVSIYDVGQEKETYYLVMEFIQGRNLKEIIKEEGSLSPKDAVDIAKQICDALEHAHDNQIIHRDIKPHNIIITAQGKVKVTDFGIARAMTTATVTHTGSIMGSVHYFSPEQAKGEIADEKSDIYSLGVVLYEMLTGVLPFEGESPISIALKKLQSDPVPPRKINPAIGEAIEQVILRAMDKEPLHRYPSVRELRQDLISALLYNRLEHKPVDKTVTEDTITIPRLNREQPRKDDLAAPLKLWTWVMIVLLILGFAIGMYLSATVLARGDVTVPNIVELSVEEGREKLEKAGLSLGEVQSVNHPTIAKGLITSQSPGASEIVKKNRTVDVLVSEGPTMVTVPNVVNSSFAVAQVTLDNQKLVVGEVTRVYHKQIPAGEVIHQDPAKDKQVVEGTAVNLVVSKGPEPIWIKMPNLTGLPLYQAKVILETNKLIPGFIQPETNYKYPKDQVIRQDPGPESEILQGSTVNLVVSAGPGPAGEQANVTVTLPSDGLVRIVVNDDRGVNVAYEKSHSGGEVVKRRISYFGSGFIEVYVNNRLVERKPVPVS</sequence>
<dbReference type="RefSeq" id="WP_081908234.1">
    <property type="nucleotide sequence ID" value="NZ_CP045798.1"/>
</dbReference>
<dbReference type="PROSITE" id="PS51178">
    <property type="entry name" value="PASTA"/>
    <property type="match status" value="3"/>
</dbReference>
<dbReference type="InterPro" id="IPR011009">
    <property type="entry name" value="Kinase-like_dom_sf"/>
</dbReference>
<organism evidence="13 14">
    <name type="scientific">Thermanaerosceptrum fracticalcis</name>
    <dbReference type="NCBI Taxonomy" id="1712410"/>
    <lineage>
        <taxon>Bacteria</taxon>
        <taxon>Bacillati</taxon>
        <taxon>Bacillota</taxon>
        <taxon>Clostridia</taxon>
        <taxon>Eubacteriales</taxon>
        <taxon>Peptococcaceae</taxon>
        <taxon>Thermanaerosceptrum</taxon>
    </lineage>
</organism>
<evidence type="ECO:0000256" key="4">
    <source>
        <dbReference type="ARBA" id="ARBA00022741"/>
    </source>
</evidence>
<keyword evidence="2" id="KW-0723">Serine/threonine-protein kinase</keyword>
<evidence type="ECO:0000256" key="6">
    <source>
        <dbReference type="ARBA" id="ARBA00022840"/>
    </source>
</evidence>
<feature type="transmembrane region" description="Helical" evidence="10">
    <location>
        <begin position="320"/>
        <end position="339"/>
    </location>
</feature>
<reference evidence="13 14" key="1">
    <citation type="journal article" date="2019" name="Front. Microbiol.">
        <title>Thermoanaerosceptrum fracticalcis gen. nov. sp. nov., a Novel Fumarate-Fermenting Microorganism From a Deep Fractured Carbonate Aquifer of the US Great Basin.</title>
        <authorList>
            <person name="Hamilton-Brehm S.D."/>
            <person name="Stewart L.E."/>
            <person name="Zavarin M."/>
            <person name="Caldwell M."/>
            <person name="Lawson P.A."/>
            <person name="Onstott T.C."/>
            <person name="Grzymski J."/>
            <person name="Neveux I."/>
            <person name="Lollar B.S."/>
            <person name="Russell C.E."/>
            <person name="Moser D.P."/>
        </authorList>
    </citation>
    <scope>NUCLEOTIDE SEQUENCE [LARGE SCALE GENOMIC DNA]</scope>
    <source>
        <strain evidence="13 14">DRI-13</strain>
    </source>
</reference>
<dbReference type="EC" id="2.7.11.1" evidence="1"/>
<keyword evidence="5 13" id="KW-0418">Kinase</keyword>
<feature type="domain" description="PASTA" evidence="12">
    <location>
        <begin position="347"/>
        <end position="412"/>
    </location>
</feature>
<dbReference type="SUPFAM" id="SSF56112">
    <property type="entry name" value="Protein kinase-like (PK-like)"/>
    <property type="match status" value="1"/>
</dbReference>
<feature type="binding site" evidence="9">
    <location>
        <position position="49"/>
    </location>
    <ligand>
        <name>ATP</name>
        <dbReference type="ChEBI" id="CHEBI:30616"/>
    </ligand>
</feature>
<dbReference type="PANTHER" id="PTHR43289">
    <property type="entry name" value="MITOGEN-ACTIVATED PROTEIN KINASE KINASE KINASE 20-RELATED"/>
    <property type="match status" value="1"/>
</dbReference>
<accession>A0A7G6E1N3</accession>
<dbReference type="OrthoDB" id="9788659at2"/>
<dbReference type="FunFam" id="3.30.200.20:FF:000035">
    <property type="entry name" value="Serine/threonine protein kinase Stk1"/>
    <property type="match status" value="1"/>
</dbReference>
<evidence type="ECO:0000256" key="5">
    <source>
        <dbReference type="ARBA" id="ARBA00022777"/>
    </source>
</evidence>
<evidence type="ECO:0000256" key="3">
    <source>
        <dbReference type="ARBA" id="ARBA00022679"/>
    </source>
</evidence>
<dbReference type="EMBL" id="CP045798">
    <property type="protein sequence ID" value="QNB45987.1"/>
    <property type="molecule type" value="Genomic_DNA"/>
</dbReference>
<evidence type="ECO:0000256" key="2">
    <source>
        <dbReference type="ARBA" id="ARBA00022527"/>
    </source>
</evidence>
<dbReference type="Gene3D" id="1.10.510.10">
    <property type="entry name" value="Transferase(Phosphotransferase) domain 1"/>
    <property type="match status" value="1"/>
</dbReference>
<evidence type="ECO:0000313" key="13">
    <source>
        <dbReference type="EMBL" id="QNB45987.1"/>
    </source>
</evidence>
<dbReference type="Proteomes" id="UP000515847">
    <property type="component" value="Chromosome"/>
</dbReference>
<evidence type="ECO:0000256" key="9">
    <source>
        <dbReference type="PROSITE-ProRule" id="PRU10141"/>
    </source>
</evidence>